<keyword evidence="3" id="KW-0479">Metal-binding</keyword>
<dbReference type="PANTHER" id="PTHR11601:SF50">
    <property type="entry name" value="CYSTEINE DESULFURASE ISCS 2-RELATED"/>
    <property type="match status" value="1"/>
</dbReference>
<dbReference type="RefSeq" id="WP_143182433.1">
    <property type="nucleotide sequence ID" value="NZ_FSRH01000007.1"/>
</dbReference>
<gene>
    <name evidence="9" type="primary">nifS</name>
    <name evidence="9" type="ORF">CLIT_5c00600</name>
</gene>
<dbReference type="eggNOG" id="COG1104">
    <property type="taxonomic scope" value="Bacteria"/>
</dbReference>
<dbReference type="InterPro" id="IPR020578">
    <property type="entry name" value="Aminotrans_V_PyrdxlP_BS"/>
</dbReference>
<dbReference type="GO" id="GO:0051536">
    <property type="term" value="F:iron-sulfur cluster binding"/>
    <property type="evidence" value="ECO:0007669"/>
    <property type="project" value="UniProtKB-KW"/>
</dbReference>
<comment type="similarity">
    <text evidence="2">Belongs to the class-V pyridoxal-phosphate-dependent aminotransferase family. NifS/IscS subfamily.</text>
</comment>
<keyword evidence="10" id="KW-1185">Reference proteome</keyword>
<dbReference type="InterPro" id="IPR016454">
    <property type="entry name" value="Cysteine_dSase"/>
</dbReference>
<dbReference type="Proteomes" id="UP000027946">
    <property type="component" value="Unassembled WGS sequence"/>
</dbReference>
<evidence type="ECO:0000256" key="6">
    <source>
        <dbReference type="ARBA" id="ARBA00023014"/>
    </source>
</evidence>
<dbReference type="AlphaFoldDB" id="A0A069RGY9"/>
<protein>
    <submittedName>
        <fullName evidence="9">Cysteine desulfurase NifS</fullName>
        <ecNumber evidence="9">2.8.1.7</ecNumber>
    </submittedName>
</protein>
<evidence type="ECO:0000259" key="8">
    <source>
        <dbReference type="Pfam" id="PF00266"/>
    </source>
</evidence>
<dbReference type="Gene3D" id="3.40.640.10">
    <property type="entry name" value="Type I PLP-dependent aspartate aminotransferase-like (Major domain)"/>
    <property type="match status" value="1"/>
</dbReference>
<dbReference type="SUPFAM" id="SSF53383">
    <property type="entry name" value="PLP-dependent transferases"/>
    <property type="match status" value="1"/>
</dbReference>
<dbReference type="PANTHER" id="PTHR11601">
    <property type="entry name" value="CYSTEINE DESULFURYLASE FAMILY MEMBER"/>
    <property type="match status" value="1"/>
</dbReference>
<dbReference type="InterPro" id="IPR015421">
    <property type="entry name" value="PyrdxlP-dep_Trfase_major"/>
</dbReference>
<sequence length="383" mass="42229">MDIYMDNSATTKVYDEVADEMFLYLKTHYANPSSVHRMGLEVEKKLKGARKRMANLIGANEKEIVFTSGGTESDNMAIRGVVKANKRAGKHIITTSIEHPAVLNTVKELEEEGYEVTYLKPDENGVVSFDSFKSSLREDTVLAAIMHVNNETGSVQPIEKIGKYLSRKKGSKTYFFVDAVQSFGKIDFKPSKYGIDLMSVSSHKIHGPKGAGILYIKEGTKIRPMITGGGQEMGIRSGTENIPGIMGFVMAAERAVDNIKGNVEKISRLKDMLRFEIEKNIDDIKVNSPEDGACHVLNVSFLGVRGEVLLHSLEQDGVYVSTGSACSSKKKGSHVLLEMGLSPKELDGAIRFSLSGMNDESQILAGAKMVQKHVEEYRKIVKR</sequence>
<proteinExistence type="inferred from homology"/>
<name>A0A069RGY9_PEPLI</name>
<keyword evidence="6" id="KW-0411">Iron-sulfur</keyword>
<evidence type="ECO:0000256" key="2">
    <source>
        <dbReference type="ARBA" id="ARBA00006490"/>
    </source>
</evidence>
<dbReference type="PIRSF" id="PIRSF005572">
    <property type="entry name" value="NifS"/>
    <property type="match status" value="1"/>
</dbReference>
<dbReference type="GO" id="GO:0031071">
    <property type="term" value="F:cysteine desulfurase activity"/>
    <property type="evidence" value="ECO:0007669"/>
    <property type="project" value="UniProtKB-EC"/>
</dbReference>
<evidence type="ECO:0000256" key="3">
    <source>
        <dbReference type="ARBA" id="ARBA00022723"/>
    </source>
</evidence>
<dbReference type="InterPro" id="IPR000192">
    <property type="entry name" value="Aminotrans_V_dom"/>
</dbReference>
<dbReference type="PROSITE" id="PS00595">
    <property type="entry name" value="AA_TRANSFER_CLASS_5"/>
    <property type="match status" value="1"/>
</dbReference>
<dbReference type="OrthoDB" id="9808002at2"/>
<feature type="domain" description="Aminotransferase class V" evidence="8">
    <location>
        <begin position="3"/>
        <end position="363"/>
    </location>
</feature>
<dbReference type="EMBL" id="JJMM01000005">
    <property type="protein sequence ID" value="KDR96048.1"/>
    <property type="molecule type" value="Genomic_DNA"/>
</dbReference>
<reference evidence="9 10" key="1">
    <citation type="submission" date="2014-03" db="EMBL/GenBank/DDBJ databases">
        <title>Genome sequence of Clostridium litorale W6, DSM 5388.</title>
        <authorList>
            <person name="Poehlein A."/>
            <person name="Jagirdar A."/>
            <person name="Khonsari B."/>
            <person name="Chibani C.M."/>
            <person name="Gutierrez Gutierrez D.A."/>
            <person name="Davydova E."/>
            <person name="Alghaithi H.S."/>
            <person name="Nair K.P."/>
            <person name="Dhamotharan K."/>
            <person name="Chandran L."/>
            <person name="G W."/>
            <person name="Daniel R."/>
        </authorList>
    </citation>
    <scope>NUCLEOTIDE SEQUENCE [LARGE SCALE GENOMIC DNA]</scope>
    <source>
        <strain evidence="9 10">W6</strain>
    </source>
</reference>
<dbReference type="InterPro" id="IPR015422">
    <property type="entry name" value="PyrdxlP-dep_Trfase_small"/>
</dbReference>
<evidence type="ECO:0000256" key="1">
    <source>
        <dbReference type="ARBA" id="ARBA00001933"/>
    </source>
</evidence>
<evidence type="ECO:0000256" key="5">
    <source>
        <dbReference type="ARBA" id="ARBA00023004"/>
    </source>
</evidence>
<dbReference type="STRING" id="1121324.CLIT_5c00600"/>
<dbReference type="Gene3D" id="3.90.1150.10">
    <property type="entry name" value="Aspartate Aminotransferase, domain 1"/>
    <property type="match status" value="1"/>
</dbReference>
<dbReference type="InterPro" id="IPR015424">
    <property type="entry name" value="PyrdxlP-dep_Trfase"/>
</dbReference>
<comment type="cofactor">
    <cofactor evidence="1 7">
        <name>pyridoxal 5'-phosphate</name>
        <dbReference type="ChEBI" id="CHEBI:597326"/>
    </cofactor>
</comment>
<keyword evidence="4" id="KW-0663">Pyridoxal phosphate</keyword>
<evidence type="ECO:0000256" key="7">
    <source>
        <dbReference type="RuleBase" id="RU004504"/>
    </source>
</evidence>
<evidence type="ECO:0000313" key="10">
    <source>
        <dbReference type="Proteomes" id="UP000027946"/>
    </source>
</evidence>
<organism evidence="9 10">
    <name type="scientific">Peptoclostridium litorale DSM 5388</name>
    <dbReference type="NCBI Taxonomy" id="1121324"/>
    <lineage>
        <taxon>Bacteria</taxon>
        <taxon>Bacillati</taxon>
        <taxon>Bacillota</taxon>
        <taxon>Clostridia</taxon>
        <taxon>Peptostreptococcales</taxon>
        <taxon>Peptoclostridiaceae</taxon>
        <taxon>Peptoclostridium</taxon>
    </lineage>
</organism>
<dbReference type="FunFam" id="3.40.640.10:FF:000084">
    <property type="entry name" value="IscS-like cysteine desulfurase"/>
    <property type="match status" value="1"/>
</dbReference>
<dbReference type="EC" id="2.8.1.7" evidence="9"/>
<accession>A0A069RGY9</accession>
<keyword evidence="9" id="KW-0808">Transferase</keyword>
<dbReference type="Pfam" id="PF00266">
    <property type="entry name" value="Aminotran_5"/>
    <property type="match status" value="1"/>
</dbReference>
<dbReference type="Gene3D" id="1.10.260.50">
    <property type="match status" value="1"/>
</dbReference>
<evidence type="ECO:0000313" key="9">
    <source>
        <dbReference type="EMBL" id="KDR96048.1"/>
    </source>
</evidence>
<comment type="caution">
    <text evidence="9">The sequence shown here is derived from an EMBL/GenBank/DDBJ whole genome shotgun (WGS) entry which is preliminary data.</text>
</comment>
<evidence type="ECO:0000256" key="4">
    <source>
        <dbReference type="ARBA" id="ARBA00022898"/>
    </source>
</evidence>
<dbReference type="GO" id="GO:0046872">
    <property type="term" value="F:metal ion binding"/>
    <property type="evidence" value="ECO:0007669"/>
    <property type="project" value="UniProtKB-KW"/>
</dbReference>
<keyword evidence="5" id="KW-0408">Iron</keyword>